<feature type="signal peptide" evidence="1">
    <location>
        <begin position="1"/>
        <end position="24"/>
    </location>
</feature>
<sequence>MRPIITRTLTILAVAAGITATAAAGHFDITKTGLERALGPTFANLYVQQAGILGITGITPTTIGANASCDKGGPKVADVGAGPNWICMMSWTDNKGQHQDGKFEVTVRTDTTYVAGGPSKIVGLATITDTHGHDVTNPVFEFDGVIPTGS</sequence>
<reference evidence="2 3" key="1">
    <citation type="submission" date="2021-01" db="EMBL/GenBank/DDBJ databases">
        <title>Whole genome shotgun sequence of Actinoplanes palleronii NBRC 14916.</title>
        <authorList>
            <person name="Komaki H."/>
            <person name="Tamura T."/>
        </authorList>
    </citation>
    <scope>NUCLEOTIDE SEQUENCE [LARGE SCALE GENOMIC DNA]</scope>
    <source>
        <strain evidence="2 3">NBRC 14916</strain>
    </source>
</reference>
<proteinExistence type="predicted"/>
<evidence type="ECO:0000256" key="1">
    <source>
        <dbReference type="SAM" id="SignalP"/>
    </source>
</evidence>
<evidence type="ECO:0000313" key="3">
    <source>
        <dbReference type="Proteomes" id="UP000624709"/>
    </source>
</evidence>
<keyword evidence="3" id="KW-1185">Reference proteome</keyword>
<gene>
    <name evidence="2" type="ORF">Apa02nite_100280</name>
</gene>
<dbReference type="Proteomes" id="UP000624709">
    <property type="component" value="Unassembled WGS sequence"/>
</dbReference>
<protein>
    <submittedName>
        <fullName evidence="2">Uncharacterized protein</fullName>
    </submittedName>
</protein>
<keyword evidence="1" id="KW-0732">Signal</keyword>
<organism evidence="2 3">
    <name type="scientific">Actinoplanes palleronii</name>
    <dbReference type="NCBI Taxonomy" id="113570"/>
    <lineage>
        <taxon>Bacteria</taxon>
        <taxon>Bacillati</taxon>
        <taxon>Actinomycetota</taxon>
        <taxon>Actinomycetes</taxon>
        <taxon>Micromonosporales</taxon>
        <taxon>Micromonosporaceae</taxon>
        <taxon>Actinoplanes</taxon>
    </lineage>
</organism>
<dbReference type="RefSeq" id="WP_203831459.1">
    <property type="nucleotide sequence ID" value="NZ_BAAATY010000080.1"/>
</dbReference>
<evidence type="ECO:0000313" key="2">
    <source>
        <dbReference type="EMBL" id="GIE73920.1"/>
    </source>
</evidence>
<dbReference type="EMBL" id="BOMS01000195">
    <property type="protein sequence ID" value="GIE73920.1"/>
    <property type="molecule type" value="Genomic_DNA"/>
</dbReference>
<accession>A0ABQ4BTE4</accession>
<comment type="caution">
    <text evidence="2">The sequence shown here is derived from an EMBL/GenBank/DDBJ whole genome shotgun (WGS) entry which is preliminary data.</text>
</comment>
<feature type="chain" id="PRO_5046850007" evidence="1">
    <location>
        <begin position="25"/>
        <end position="150"/>
    </location>
</feature>
<name>A0ABQ4BTE4_9ACTN</name>